<dbReference type="EMBL" id="VCKX01000633">
    <property type="protein sequence ID" value="TMR08812.1"/>
    <property type="molecule type" value="Genomic_DNA"/>
</dbReference>
<name>A0A5S4EYV9_9ACTN</name>
<reference evidence="2 3" key="1">
    <citation type="submission" date="2019-05" db="EMBL/GenBank/DDBJ databases">
        <title>Draft genome sequence of Nonomuraea zeae DSM 100528.</title>
        <authorList>
            <person name="Saricaoglu S."/>
            <person name="Isik K."/>
        </authorList>
    </citation>
    <scope>NUCLEOTIDE SEQUENCE [LARGE SCALE GENOMIC DNA]</scope>
    <source>
        <strain evidence="2 3">DSM 100528</strain>
    </source>
</reference>
<protein>
    <submittedName>
        <fullName evidence="2">Helix-turn-helix domain-containing protein</fullName>
    </submittedName>
</protein>
<evidence type="ECO:0000259" key="1">
    <source>
        <dbReference type="Pfam" id="PF12728"/>
    </source>
</evidence>
<comment type="caution">
    <text evidence="2">The sequence shown here is derived from an EMBL/GenBank/DDBJ whole genome shotgun (WGS) entry which is preliminary data.</text>
</comment>
<feature type="domain" description="Helix-turn-helix" evidence="1">
    <location>
        <begin position="10"/>
        <end position="58"/>
    </location>
</feature>
<organism evidence="2 3">
    <name type="scientific">Nonomuraea zeae</name>
    <dbReference type="NCBI Taxonomy" id="1642303"/>
    <lineage>
        <taxon>Bacteria</taxon>
        <taxon>Bacillati</taxon>
        <taxon>Actinomycetota</taxon>
        <taxon>Actinomycetes</taxon>
        <taxon>Streptosporangiales</taxon>
        <taxon>Streptosporangiaceae</taxon>
        <taxon>Nonomuraea</taxon>
    </lineage>
</organism>
<accession>A0A5S4EYV9</accession>
<evidence type="ECO:0000313" key="2">
    <source>
        <dbReference type="EMBL" id="TMR08812.1"/>
    </source>
</evidence>
<dbReference type="InterPro" id="IPR009061">
    <property type="entry name" value="DNA-bd_dom_put_sf"/>
</dbReference>
<proteinExistence type="predicted"/>
<dbReference type="SUPFAM" id="SSF46955">
    <property type="entry name" value="Putative DNA-binding domain"/>
    <property type="match status" value="1"/>
</dbReference>
<gene>
    <name evidence="2" type="ORF">ETD85_61970</name>
</gene>
<dbReference type="AlphaFoldDB" id="A0A5S4EYV9"/>
<dbReference type="Pfam" id="PF12728">
    <property type="entry name" value="HTH_17"/>
    <property type="match status" value="1"/>
</dbReference>
<dbReference type="OrthoDB" id="5524782at2"/>
<dbReference type="Proteomes" id="UP000306628">
    <property type="component" value="Unassembled WGS sequence"/>
</dbReference>
<dbReference type="RefSeq" id="WP_138699042.1">
    <property type="nucleotide sequence ID" value="NZ_JBHSAZ010000016.1"/>
</dbReference>
<evidence type="ECO:0000313" key="3">
    <source>
        <dbReference type="Proteomes" id="UP000306628"/>
    </source>
</evidence>
<sequence>MNPTTERTWTTEEVAAFLGVPKATLYQWRYLGTGPKAARVGRHLRYLQADVLDWFRQQQDVS</sequence>
<dbReference type="InterPro" id="IPR041657">
    <property type="entry name" value="HTH_17"/>
</dbReference>
<keyword evidence="3" id="KW-1185">Reference proteome</keyword>